<reference evidence="3 4" key="1">
    <citation type="submission" date="2022-10" db="EMBL/GenBank/DDBJ databases">
        <title>Defluviimonas sp. nov., isolated from ocean surface sediments.</title>
        <authorList>
            <person name="He W."/>
            <person name="Wang L."/>
            <person name="Zhang D.-F."/>
        </authorList>
    </citation>
    <scope>NUCLEOTIDE SEQUENCE [LARGE SCALE GENOMIC DNA]</scope>
    <source>
        <strain evidence="3 4">WL0050</strain>
    </source>
</reference>
<evidence type="ECO:0000313" key="4">
    <source>
        <dbReference type="Proteomes" id="UP001652564"/>
    </source>
</evidence>
<dbReference type="Gene3D" id="3.30.1360.120">
    <property type="entry name" value="Probable tRNA modification gtpase trme, domain 1"/>
    <property type="match status" value="2"/>
</dbReference>
<keyword evidence="1" id="KW-0809">Transit peptide</keyword>
<dbReference type="Proteomes" id="UP001652564">
    <property type="component" value="Unassembled WGS sequence"/>
</dbReference>
<dbReference type="InterPro" id="IPR027266">
    <property type="entry name" value="TrmE/GcvT-like"/>
</dbReference>
<accession>A0ABT2ZSS7</accession>
<name>A0ABT2ZSS7_9RHOB</name>
<evidence type="ECO:0000313" key="3">
    <source>
        <dbReference type="EMBL" id="MCV2873811.1"/>
    </source>
</evidence>
<dbReference type="PIRSF" id="PIRSF006487">
    <property type="entry name" value="GcvT"/>
    <property type="match status" value="1"/>
</dbReference>
<feature type="domain" description="CAF17 C-terminal" evidence="2">
    <location>
        <begin position="191"/>
        <end position="251"/>
    </location>
</feature>
<dbReference type="EMBL" id="JAOWKZ010000004">
    <property type="protein sequence ID" value="MCV2873811.1"/>
    <property type="molecule type" value="Genomic_DNA"/>
</dbReference>
<protein>
    <submittedName>
        <fullName evidence="3">Folate-binding protein</fullName>
    </submittedName>
</protein>
<dbReference type="RefSeq" id="WP_263741042.1">
    <property type="nucleotide sequence ID" value="NZ_JAOWKZ010000004.1"/>
</dbReference>
<dbReference type="NCBIfam" id="TIGR03317">
    <property type="entry name" value="ygfZ_signature"/>
    <property type="match status" value="1"/>
</dbReference>
<sequence length="254" mass="27685">MIGENAPDRRVIAISGADRESFLQGLVTNDVRRLSSGLVYAALLTAQGKYLADFFLVPDGERILIDIHADLAEGLIRRLGMYRLRADVSISVTELHVTRGLGPVPDGAFADPRHPDLGWRLYSETPGTSPEIDWDAIRVAHCIPETGIELIPEDTYILEAGFDQLNGVDFRKGCYVGQEVTARMKHKAELRKRFLTVRIDGNAEPGTAITLGDGRSIGMVFTGSGDRAIAYLRIDRADGPLAAGDATITVPKQD</sequence>
<comment type="caution">
    <text evidence="3">The sequence shown here is derived from an EMBL/GenBank/DDBJ whole genome shotgun (WGS) entry which is preliminary data.</text>
</comment>
<dbReference type="PANTHER" id="PTHR22602:SF0">
    <property type="entry name" value="TRANSFERASE CAF17, MITOCHONDRIAL-RELATED"/>
    <property type="match status" value="1"/>
</dbReference>
<gene>
    <name evidence="3" type="ORF">OEZ71_16045</name>
</gene>
<organism evidence="3 4">
    <name type="scientific">Albidovulum litorale</name>
    <dbReference type="NCBI Taxonomy" id="2984134"/>
    <lineage>
        <taxon>Bacteria</taxon>
        <taxon>Pseudomonadati</taxon>
        <taxon>Pseudomonadota</taxon>
        <taxon>Alphaproteobacteria</taxon>
        <taxon>Rhodobacterales</taxon>
        <taxon>Paracoccaceae</taxon>
        <taxon>Albidovulum</taxon>
    </lineage>
</organism>
<evidence type="ECO:0000256" key="1">
    <source>
        <dbReference type="ARBA" id="ARBA00022946"/>
    </source>
</evidence>
<evidence type="ECO:0000259" key="2">
    <source>
        <dbReference type="Pfam" id="PF25455"/>
    </source>
</evidence>
<dbReference type="Pfam" id="PF25455">
    <property type="entry name" value="Beta-barrel_CAF17_C"/>
    <property type="match status" value="1"/>
</dbReference>
<dbReference type="SUPFAM" id="SSF103025">
    <property type="entry name" value="Folate-binding domain"/>
    <property type="match status" value="1"/>
</dbReference>
<keyword evidence="4" id="KW-1185">Reference proteome</keyword>
<dbReference type="InterPro" id="IPR045179">
    <property type="entry name" value="YgfZ/GcvT"/>
</dbReference>
<dbReference type="InterPro" id="IPR057460">
    <property type="entry name" value="CAF17_C"/>
</dbReference>
<dbReference type="InterPro" id="IPR017703">
    <property type="entry name" value="YgfZ/GCV_T_CS"/>
</dbReference>
<proteinExistence type="predicted"/>
<dbReference type="PANTHER" id="PTHR22602">
    <property type="entry name" value="TRANSFERASE CAF17, MITOCHONDRIAL-RELATED"/>
    <property type="match status" value="1"/>
</dbReference>